<dbReference type="EMBL" id="CM046394">
    <property type="protein sequence ID" value="KAI8545150.1"/>
    <property type="molecule type" value="Genomic_DNA"/>
</dbReference>
<evidence type="ECO:0000313" key="1">
    <source>
        <dbReference type="EMBL" id="KAI8545150.1"/>
    </source>
</evidence>
<proteinExistence type="predicted"/>
<name>A0ACC0MVZ9_RHOML</name>
<comment type="caution">
    <text evidence="1">The sequence shown here is derived from an EMBL/GenBank/DDBJ whole genome shotgun (WGS) entry which is preliminary data.</text>
</comment>
<sequence>MINAVATSQLMSLLAGKSKSSCNAVSHESSNSMELEESEISIESSAYNLFSKSPFSVLPVAEEPIRGFPISAVVTETDPHLVVDEDA</sequence>
<evidence type="ECO:0000313" key="2">
    <source>
        <dbReference type="Proteomes" id="UP001062846"/>
    </source>
</evidence>
<organism evidence="1 2">
    <name type="scientific">Rhododendron molle</name>
    <name type="common">Chinese azalea</name>
    <name type="synonym">Azalea mollis</name>
    <dbReference type="NCBI Taxonomy" id="49168"/>
    <lineage>
        <taxon>Eukaryota</taxon>
        <taxon>Viridiplantae</taxon>
        <taxon>Streptophyta</taxon>
        <taxon>Embryophyta</taxon>
        <taxon>Tracheophyta</taxon>
        <taxon>Spermatophyta</taxon>
        <taxon>Magnoliopsida</taxon>
        <taxon>eudicotyledons</taxon>
        <taxon>Gunneridae</taxon>
        <taxon>Pentapetalae</taxon>
        <taxon>asterids</taxon>
        <taxon>Ericales</taxon>
        <taxon>Ericaceae</taxon>
        <taxon>Ericoideae</taxon>
        <taxon>Rhodoreae</taxon>
        <taxon>Rhododendron</taxon>
    </lineage>
</organism>
<reference evidence="1" key="1">
    <citation type="submission" date="2022-02" db="EMBL/GenBank/DDBJ databases">
        <title>Plant Genome Project.</title>
        <authorList>
            <person name="Zhang R.-G."/>
        </authorList>
    </citation>
    <scope>NUCLEOTIDE SEQUENCE</scope>
    <source>
        <strain evidence="1">AT1</strain>
    </source>
</reference>
<accession>A0ACC0MVZ9</accession>
<gene>
    <name evidence="1" type="ORF">RHMOL_Rhmol07G0020000</name>
</gene>
<dbReference type="Proteomes" id="UP001062846">
    <property type="component" value="Chromosome 7"/>
</dbReference>
<protein>
    <submittedName>
        <fullName evidence="1">Uncharacterized protein</fullName>
    </submittedName>
</protein>
<keyword evidence="2" id="KW-1185">Reference proteome</keyword>